<keyword evidence="5 7" id="KW-1133">Transmembrane helix</keyword>
<feature type="domain" description="DUF6576" evidence="9">
    <location>
        <begin position="236"/>
        <end position="267"/>
    </location>
</feature>
<keyword evidence="10" id="KW-0645">Protease</keyword>
<dbReference type="PANTHER" id="PTHR43731:SF14">
    <property type="entry name" value="PRESENILIN-ASSOCIATED RHOMBOID-LIKE PROTEIN, MITOCHONDRIAL"/>
    <property type="match status" value="1"/>
</dbReference>
<feature type="transmembrane region" description="Helical" evidence="7">
    <location>
        <begin position="119"/>
        <end position="138"/>
    </location>
</feature>
<dbReference type="Pfam" id="PF20216">
    <property type="entry name" value="DUF6576"/>
    <property type="match status" value="1"/>
</dbReference>
<name>A0ABW5E2H4_9BACT</name>
<evidence type="ECO:0000256" key="4">
    <source>
        <dbReference type="ARBA" id="ARBA00022801"/>
    </source>
</evidence>
<dbReference type="InterPro" id="IPR022764">
    <property type="entry name" value="Peptidase_S54_rhomboid_dom"/>
</dbReference>
<dbReference type="Gene3D" id="1.20.1540.10">
    <property type="entry name" value="Rhomboid-like"/>
    <property type="match status" value="1"/>
</dbReference>
<feature type="transmembrane region" description="Helical" evidence="7">
    <location>
        <begin position="92"/>
        <end position="113"/>
    </location>
</feature>
<dbReference type="EMBL" id="JBHUJC010000013">
    <property type="protein sequence ID" value="MFD2275850.1"/>
    <property type="molecule type" value="Genomic_DNA"/>
</dbReference>
<dbReference type="Pfam" id="PF01694">
    <property type="entry name" value="Rhomboid"/>
    <property type="match status" value="1"/>
</dbReference>
<keyword evidence="6 7" id="KW-0472">Membrane</keyword>
<evidence type="ECO:0000256" key="3">
    <source>
        <dbReference type="ARBA" id="ARBA00022692"/>
    </source>
</evidence>
<proteinExistence type="inferred from homology"/>
<feature type="transmembrane region" description="Helical" evidence="7">
    <location>
        <begin position="12"/>
        <end position="33"/>
    </location>
</feature>
<dbReference type="InterPro" id="IPR046483">
    <property type="entry name" value="DUF6576"/>
</dbReference>
<evidence type="ECO:0000256" key="2">
    <source>
        <dbReference type="ARBA" id="ARBA00009045"/>
    </source>
</evidence>
<dbReference type="PANTHER" id="PTHR43731">
    <property type="entry name" value="RHOMBOID PROTEASE"/>
    <property type="match status" value="1"/>
</dbReference>
<comment type="similarity">
    <text evidence="2">Belongs to the peptidase S54 family.</text>
</comment>
<dbReference type="InterPro" id="IPR050925">
    <property type="entry name" value="Rhomboid_protease_S54"/>
</dbReference>
<evidence type="ECO:0000256" key="5">
    <source>
        <dbReference type="ARBA" id="ARBA00022989"/>
    </source>
</evidence>
<dbReference type="GO" id="GO:0006508">
    <property type="term" value="P:proteolysis"/>
    <property type="evidence" value="ECO:0007669"/>
    <property type="project" value="UniProtKB-KW"/>
</dbReference>
<protein>
    <submittedName>
        <fullName evidence="10">Rhomboid family intramembrane serine protease</fullName>
        <ecNumber evidence="10">3.4.21.105</ecNumber>
    </submittedName>
</protein>
<accession>A0ABW5E2H4</accession>
<evidence type="ECO:0000256" key="6">
    <source>
        <dbReference type="ARBA" id="ARBA00023136"/>
    </source>
</evidence>
<dbReference type="Proteomes" id="UP001597297">
    <property type="component" value="Unassembled WGS sequence"/>
</dbReference>
<gene>
    <name evidence="10" type="ORF">ACFSQZ_05170</name>
</gene>
<evidence type="ECO:0000313" key="11">
    <source>
        <dbReference type="Proteomes" id="UP001597297"/>
    </source>
</evidence>
<comment type="subcellular location">
    <subcellularLocation>
        <location evidence="1">Membrane</location>
        <topology evidence="1">Multi-pass membrane protein</topology>
    </subcellularLocation>
</comment>
<sequence length="269" mass="29749">MSRFAGAPATKWLLILNIAIFFIDVAGVGRESWGRLTPMLAFTMEDTFGRLQLWRLVSFQFLHGGLGHLMFNMFAIYMFGGIVERVLGTRRYLAYYLLCGVAGALFYALLAWVGWLGSGVLVGASAGIFGIIVALIVIAPDMQVMLLIPPIPMKMKTLGMVMLGIGVYTVLTTGNNAGGEAGHLGGAFLGFVLMKFPRLLDWTEFIGKSQIVVKAKTPRMNYQAKVRPRTELNLDTTEIDRILDKVSTEGLHSLTDEERETLHRVSNRD</sequence>
<dbReference type="SUPFAM" id="SSF144091">
    <property type="entry name" value="Rhomboid-like"/>
    <property type="match status" value="1"/>
</dbReference>
<organism evidence="10 11">
    <name type="scientific">Rubritalea spongiae</name>
    <dbReference type="NCBI Taxonomy" id="430797"/>
    <lineage>
        <taxon>Bacteria</taxon>
        <taxon>Pseudomonadati</taxon>
        <taxon>Verrucomicrobiota</taxon>
        <taxon>Verrucomicrobiia</taxon>
        <taxon>Verrucomicrobiales</taxon>
        <taxon>Rubritaleaceae</taxon>
        <taxon>Rubritalea</taxon>
    </lineage>
</organism>
<keyword evidence="3 7" id="KW-0812">Transmembrane</keyword>
<feature type="transmembrane region" description="Helical" evidence="7">
    <location>
        <begin position="53"/>
        <end position="80"/>
    </location>
</feature>
<evidence type="ECO:0000313" key="10">
    <source>
        <dbReference type="EMBL" id="MFD2275850.1"/>
    </source>
</evidence>
<dbReference type="InterPro" id="IPR035952">
    <property type="entry name" value="Rhomboid-like_sf"/>
</dbReference>
<dbReference type="EC" id="3.4.21.105" evidence="10"/>
<comment type="caution">
    <text evidence="10">The sequence shown here is derived from an EMBL/GenBank/DDBJ whole genome shotgun (WGS) entry which is preliminary data.</text>
</comment>
<evidence type="ECO:0000256" key="1">
    <source>
        <dbReference type="ARBA" id="ARBA00004141"/>
    </source>
</evidence>
<keyword evidence="11" id="KW-1185">Reference proteome</keyword>
<keyword evidence="4 10" id="KW-0378">Hydrolase</keyword>
<dbReference type="RefSeq" id="WP_377095152.1">
    <property type="nucleotide sequence ID" value="NZ_JBHSJM010000001.1"/>
</dbReference>
<feature type="domain" description="Peptidase S54 rhomboid" evidence="8">
    <location>
        <begin position="52"/>
        <end position="193"/>
    </location>
</feature>
<evidence type="ECO:0000259" key="8">
    <source>
        <dbReference type="Pfam" id="PF01694"/>
    </source>
</evidence>
<evidence type="ECO:0000259" key="9">
    <source>
        <dbReference type="Pfam" id="PF20216"/>
    </source>
</evidence>
<reference evidence="11" key="1">
    <citation type="journal article" date="2019" name="Int. J. Syst. Evol. Microbiol.">
        <title>The Global Catalogue of Microorganisms (GCM) 10K type strain sequencing project: providing services to taxonomists for standard genome sequencing and annotation.</title>
        <authorList>
            <consortium name="The Broad Institute Genomics Platform"/>
            <consortium name="The Broad Institute Genome Sequencing Center for Infectious Disease"/>
            <person name="Wu L."/>
            <person name="Ma J."/>
        </authorList>
    </citation>
    <scope>NUCLEOTIDE SEQUENCE [LARGE SCALE GENOMIC DNA]</scope>
    <source>
        <strain evidence="11">JCM 16545</strain>
    </source>
</reference>
<evidence type="ECO:0000256" key="7">
    <source>
        <dbReference type="SAM" id="Phobius"/>
    </source>
</evidence>
<dbReference type="GO" id="GO:0008233">
    <property type="term" value="F:peptidase activity"/>
    <property type="evidence" value="ECO:0007669"/>
    <property type="project" value="UniProtKB-KW"/>
</dbReference>